<keyword evidence="3" id="KW-0804">Transcription</keyword>
<dbReference type="GO" id="GO:0000976">
    <property type="term" value="F:transcription cis-regulatory region binding"/>
    <property type="evidence" value="ECO:0007669"/>
    <property type="project" value="TreeGrafter"/>
</dbReference>
<evidence type="ECO:0000256" key="2">
    <source>
        <dbReference type="ARBA" id="ARBA00023125"/>
    </source>
</evidence>
<dbReference type="Pfam" id="PF12833">
    <property type="entry name" value="HTH_18"/>
    <property type="match status" value="1"/>
</dbReference>
<evidence type="ECO:0000256" key="1">
    <source>
        <dbReference type="ARBA" id="ARBA00023015"/>
    </source>
</evidence>
<keyword evidence="1" id="KW-0805">Transcription regulation</keyword>
<dbReference type="STRING" id="1122133.SAMN02745157_1558"/>
<dbReference type="Pfam" id="PF12625">
    <property type="entry name" value="Arabinose_bd"/>
    <property type="match status" value="1"/>
</dbReference>
<dbReference type="PRINTS" id="PR00032">
    <property type="entry name" value="HTHARAC"/>
</dbReference>
<keyword evidence="2 5" id="KW-0238">DNA-binding</keyword>
<dbReference type="PANTHER" id="PTHR47894:SF4">
    <property type="entry name" value="HTH-TYPE TRANSCRIPTIONAL REGULATOR GADX"/>
    <property type="match status" value="1"/>
</dbReference>
<evidence type="ECO:0000313" key="5">
    <source>
        <dbReference type="EMBL" id="SHF06694.1"/>
    </source>
</evidence>
<evidence type="ECO:0000256" key="3">
    <source>
        <dbReference type="ARBA" id="ARBA00023163"/>
    </source>
</evidence>
<evidence type="ECO:0000259" key="4">
    <source>
        <dbReference type="PROSITE" id="PS01124"/>
    </source>
</evidence>
<dbReference type="InterPro" id="IPR032687">
    <property type="entry name" value="AraC-type_N"/>
</dbReference>
<dbReference type="EMBL" id="FQUP01000001">
    <property type="protein sequence ID" value="SHF06694.1"/>
    <property type="molecule type" value="Genomic_DNA"/>
</dbReference>
<accession>A0A1M4YLM6</accession>
<dbReference type="Gene3D" id="1.10.10.60">
    <property type="entry name" value="Homeodomain-like"/>
    <property type="match status" value="1"/>
</dbReference>
<dbReference type="GO" id="GO:0005829">
    <property type="term" value="C:cytosol"/>
    <property type="evidence" value="ECO:0007669"/>
    <property type="project" value="TreeGrafter"/>
</dbReference>
<dbReference type="InterPro" id="IPR020449">
    <property type="entry name" value="Tscrpt_reg_AraC-type_HTH"/>
</dbReference>
<name>A0A1M4YLM6_9HYPH</name>
<dbReference type="InterPro" id="IPR018062">
    <property type="entry name" value="HTH_AraC-typ_CS"/>
</dbReference>
<gene>
    <name evidence="5" type="ORF">SAMN02745157_1558</name>
</gene>
<dbReference type="AlphaFoldDB" id="A0A1M4YLM6"/>
<keyword evidence="6" id="KW-1185">Reference proteome</keyword>
<dbReference type="SMART" id="SM00342">
    <property type="entry name" value="HTH_ARAC"/>
    <property type="match status" value="1"/>
</dbReference>
<dbReference type="PROSITE" id="PS00041">
    <property type="entry name" value="HTH_ARAC_FAMILY_1"/>
    <property type="match status" value="1"/>
</dbReference>
<dbReference type="SUPFAM" id="SSF46689">
    <property type="entry name" value="Homeodomain-like"/>
    <property type="match status" value="1"/>
</dbReference>
<dbReference type="Proteomes" id="UP000184485">
    <property type="component" value="Unassembled WGS sequence"/>
</dbReference>
<reference evidence="5 6" key="1">
    <citation type="submission" date="2016-11" db="EMBL/GenBank/DDBJ databases">
        <authorList>
            <person name="Jaros S."/>
            <person name="Januszkiewicz K."/>
            <person name="Wedrychowicz H."/>
        </authorList>
    </citation>
    <scope>NUCLEOTIDE SEQUENCE [LARGE SCALE GENOMIC DNA]</scope>
    <source>
        <strain evidence="5 6">DSM 19436</strain>
    </source>
</reference>
<dbReference type="InterPro" id="IPR018060">
    <property type="entry name" value="HTH_AraC"/>
</dbReference>
<dbReference type="PANTHER" id="PTHR47894">
    <property type="entry name" value="HTH-TYPE TRANSCRIPTIONAL REGULATOR GADX"/>
    <property type="match status" value="1"/>
</dbReference>
<dbReference type="GO" id="GO:0003700">
    <property type="term" value="F:DNA-binding transcription factor activity"/>
    <property type="evidence" value="ECO:0007669"/>
    <property type="project" value="InterPro"/>
</dbReference>
<dbReference type="InterPro" id="IPR009057">
    <property type="entry name" value="Homeodomain-like_sf"/>
</dbReference>
<organism evidence="5 6">
    <name type="scientific">Kaistia soli DSM 19436</name>
    <dbReference type="NCBI Taxonomy" id="1122133"/>
    <lineage>
        <taxon>Bacteria</taxon>
        <taxon>Pseudomonadati</taxon>
        <taxon>Pseudomonadota</taxon>
        <taxon>Alphaproteobacteria</taxon>
        <taxon>Hyphomicrobiales</taxon>
        <taxon>Kaistiaceae</taxon>
        <taxon>Kaistia</taxon>
    </lineage>
</organism>
<dbReference type="PROSITE" id="PS01124">
    <property type="entry name" value="HTH_ARAC_FAMILY_2"/>
    <property type="match status" value="1"/>
</dbReference>
<evidence type="ECO:0000313" key="6">
    <source>
        <dbReference type="Proteomes" id="UP000184485"/>
    </source>
</evidence>
<feature type="domain" description="HTH araC/xylS-type" evidence="4">
    <location>
        <begin position="233"/>
        <end position="331"/>
    </location>
</feature>
<sequence length="337" mass="36519">MTEGWQRVGAMSALPSVLRDLGVDPAEVAAAADVELELLADQDSQIPFRSACLLTKVAAERTGCDHIGLLVAAREGSDTHSIGAVGMLMRNAPTLGRALLDLCENHHRYVRGGVPYLVARDGSAWLGYAIYQDPGASAEHFQVGALAVGFSMVKELCQARPVEVLLSRRPPADPQPYRQFFGAPVTFDADQSALVFSTDALALPVVRADPAARQALETQVRDYWAIDLPKVSDQVVRLLRPRVLFTDDRLASVAAALAMHPRVLERALQAEGTSFRAILNHTQVDVAQRLMARTRLSITAIAAALGYADTSAFSNAFRRQTGQSPRVWRTTHLAQGT</sequence>
<protein>
    <submittedName>
        <fullName evidence="5">AraC-type DNA-binding protein</fullName>
    </submittedName>
</protein>
<proteinExistence type="predicted"/>